<feature type="transmembrane region" description="Helical" evidence="1">
    <location>
        <begin position="128"/>
        <end position="147"/>
    </location>
</feature>
<comment type="caution">
    <text evidence="3">The sequence shown here is derived from an EMBL/GenBank/DDBJ whole genome shotgun (WGS) entry which is preliminary data.</text>
</comment>
<evidence type="ECO:0000313" key="5">
    <source>
        <dbReference type="Proteomes" id="UP001609219"/>
    </source>
</evidence>
<organism evidence="3 4">
    <name type="scientific">Antrihabitans spumae</name>
    <dbReference type="NCBI Taxonomy" id="3373370"/>
    <lineage>
        <taxon>Bacteria</taxon>
        <taxon>Bacillati</taxon>
        <taxon>Actinomycetota</taxon>
        <taxon>Actinomycetes</taxon>
        <taxon>Mycobacteriales</taxon>
        <taxon>Nocardiaceae</taxon>
        <taxon>Antrihabitans</taxon>
    </lineage>
</organism>
<dbReference type="InterPro" id="IPR046264">
    <property type="entry name" value="DUF6297"/>
</dbReference>
<accession>A0ABW7KJJ6</accession>
<feature type="transmembrane region" description="Helical" evidence="1">
    <location>
        <begin position="36"/>
        <end position="58"/>
    </location>
</feature>
<feature type="transmembrane region" description="Helical" evidence="1">
    <location>
        <begin position="321"/>
        <end position="338"/>
    </location>
</feature>
<feature type="transmembrane region" description="Helical" evidence="1">
    <location>
        <begin position="382"/>
        <end position="401"/>
    </location>
</feature>
<protein>
    <submittedName>
        <fullName evidence="3">DUF6297 family protein</fullName>
    </submittedName>
</protein>
<dbReference type="Pfam" id="PF19814">
    <property type="entry name" value="DUF6297"/>
    <property type="match status" value="1"/>
</dbReference>
<dbReference type="Proteomes" id="UP001609219">
    <property type="component" value="Unassembled WGS sequence"/>
</dbReference>
<evidence type="ECO:0000256" key="1">
    <source>
        <dbReference type="SAM" id="Phobius"/>
    </source>
</evidence>
<feature type="transmembrane region" description="Helical" evidence="1">
    <location>
        <begin position="192"/>
        <end position="213"/>
    </location>
</feature>
<keyword evidence="1" id="KW-1133">Transmembrane helix</keyword>
<name>A0ABW7KJJ6_9NOCA</name>
<feature type="transmembrane region" description="Helical" evidence="1">
    <location>
        <begin position="344"/>
        <end position="362"/>
    </location>
</feature>
<evidence type="ECO:0000313" key="2">
    <source>
        <dbReference type="EMBL" id="MFH5227808.1"/>
    </source>
</evidence>
<dbReference type="RefSeq" id="WP_395123323.1">
    <property type="nucleotide sequence ID" value="NZ_JBIMSN010000016.1"/>
</dbReference>
<proteinExistence type="predicted"/>
<evidence type="ECO:0000313" key="4">
    <source>
        <dbReference type="Proteomes" id="UP001609176"/>
    </source>
</evidence>
<feature type="transmembrane region" description="Helical" evidence="1">
    <location>
        <begin position="225"/>
        <end position="245"/>
    </location>
</feature>
<feature type="transmembrane region" description="Helical" evidence="1">
    <location>
        <begin position="86"/>
        <end position="107"/>
    </location>
</feature>
<keyword evidence="5" id="KW-1185">Reference proteome</keyword>
<keyword evidence="1" id="KW-0472">Membrane</keyword>
<feature type="transmembrane region" description="Helical" evidence="1">
    <location>
        <begin position="167"/>
        <end position="187"/>
    </location>
</feature>
<dbReference type="EMBL" id="JBIMSN010000016">
    <property type="protein sequence ID" value="MFH5227808.1"/>
    <property type="molecule type" value="Genomic_DNA"/>
</dbReference>
<gene>
    <name evidence="3" type="ORF">ACHIPV_01755</name>
    <name evidence="2" type="ORF">ACHIRB_04290</name>
</gene>
<dbReference type="Proteomes" id="UP001609176">
    <property type="component" value="Unassembled WGS sequence"/>
</dbReference>
<sequence length="476" mass="49322">MAMNTTAPQLDTLPSARTLRKWVLLRQQTRRPRRGALSILAVWGVPAYVCSGIVWWTAQLPSGTAAANSSADQLFSVSIDPVVGQWYAWALVLMLAAVSMQLFRALGPVSAEAGEFAWILSGRVDRRAALTLRICGLTVVALAMGIGTARSVTFVLPTVSDWRVLGGYAAAGWSGLLSIAVLGQIFLTVRLVLVFLIGGLWAAGIGVAVAAASNAVPAAEFPMSLGSPTAVLSAGMAVVLFVAALRWSGHIDRAALGGSADLMAGISAACTALDPSYLSGALEARRWRRVATVTSRGFAGTGVGTLVAADLRRLRRDRGSWTVVGAASVCPYAVHAVGSPVLVAITQLVACFVVGMASSGGLRDVCGSAALRFALGGSDIRLRLCHLPIPALAILGVWLASAPAAYTSGWAVLVIAPVGALAAVYRARRRPPTQLGGLVLETGLRQVPLDLLRQLLTGPAALAAAGALQAALLLLW</sequence>
<dbReference type="EMBL" id="JBIMSP010000002">
    <property type="protein sequence ID" value="MFH5240606.1"/>
    <property type="molecule type" value="Genomic_DNA"/>
</dbReference>
<evidence type="ECO:0000313" key="3">
    <source>
        <dbReference type="EMBL" id="MFH5240606.1"/>
    </source>
</evidence>
<feature type="transmembrane region" description="Helical" evidence="1">
    <location>
        <begin position="407"/>
        <end position="425"/>
    </location>
</feature>
<keyword evidence="1" id="KW-0812">Transmembrane</keyword>
<reference evidence="4 5" key="1">
    <citation type="submission" date="2024-10" db="EMBL/GenBank/DDBJ databases">
        <authorList>
            <person name="Riesco R."/>
        </authorList>
    </citation>
    <scope>NUCLEOTIDE SEQUENCE [LARGE SCALE GENOMIC DNA]</scope>
    <source>
        <strain evidence="3 4">NCIMB 15448</strain>
        <strain evidence="2 5">NCIMB 15450</strain>
    </source>
</reference>